<dbReference type="eggNOG" id="COG2017">
    <property type="taxonomic scope" value="Bacteria"/>
</dbReference>
<evidence type="ECO:0000256" key="9">
    <source>
        <dbReference type="PIRSR" id="PIRSR005096-1"/>
    </source>
</evidence>
<evidence type="ECO:0000256" key="11">
    <source>
        <dbReference type="PIRSR" id="PIRSR005096-3"/>
    </source>
</evidence>
<comment type="similarity">
    <text evidence="3 8">Belongs to the aldose epimerase family.</text>
</comment>
<dbReference type="CDD" id="cd09019">
    <property type="entry name" value="galactose_mutarotase_like"/>
    <property type="match status" value="1"/>
</dbReference>
<dbReference type="GO" id="GO:0006006">
    <property type="term" value="P:glucose metabolic process"/>
    <property type="evidence" value="ECO:0007669"/>
    <property type="project" value="TreeGrafter"/>
</dbReference>
<feature type="active site" description="Proton donor" evidence="9">
    <location>
        <position position="179"/>
    </location>
</feature>
<dbReference type="Proteomes" id="UP000182135">
    <property type="component" value="Unassembled WGS sequence"/>
</dbReference>
<keyword evidence="13" id="KW-1185">Reference proteome</keyword>
<dbReference type="STRING" id="1529.SAMN04487885_102229"/>
<evidence type="ECO:0000313" key="12">
    <source>
        <dbReference type="EMBL" id="SFF55754.1"/>
    </source>
</evidence>
<dbReference type="UniPathway" id="UPA00242"/>
<evidence type="ECO:0000256" key="1">
    <source>
        <dbReference type="ARBA" id="ARBA00001614"/>
    </source>
</evidence>
<feature type="active site" description="Proton acceptor" evidence="9">
    <location>
        <position position="313"/>
    </location>
</feature>
<gene>
    <name evidence="12" type="ORF">SAMN04487885_102229</name>
</gene>
<dbReference type="EC" id="5.1.3.3" evidence="4 8"/>
<accession>A0A1I2JME6</accession>
<evidence type="ECO:0000313" key="13">
    <source>
        <dbReference type="Proteomes" id="UP000182135"/>
    </source>
</evidence>
<evidence type="ECO:0000256" key="6">
    <source>
        <dbReference type="ARBA" id="ARBA00023235"/>
    </source>
</evidence>
<dbReference type="EMBL" id="FOOE01000002">
    <property type="protein sequence ID" value="SFF55754.1"/>
    <property type="molecule type" value="Genomic_DNA"/>
</dbReference>
<dbReference type="OrthoDB" id="9779408at2"/>
<evidence type="ECO:0000256" key="3">
    <source>
        <dbReference type="ARBA" id="ARBA00006206"/>
    </source>
</evidence>
<feature type="binding site" evidence="11">
    <location>
        <begin position="179"/>
        <end position="181"/>
    </location>
    <ligand>
        <name>beta-D-galactose</name>
        <dbReference type="ChEBI" id="CHEBI:27667"/>
    </ligand>
</feature>
<dbReference type="SUPFAM" id="SSF74650">
    <property type="entry name" value="Galactose mutarotase-like"/>
    <property type="match status" value="1"/>
</dbReference>
<dbReference type="AlphaFoldDB" id="A0A1I2JME6"/>
<comment type="catalytic activity">
    <reaction evidence="1 8">
        <text>alpha-D-glucose = beta-D-glucose</text>
        <dbReference type="Rhea" id="RHEA:10264"/>
        <dbReference type="ChEBI" id="CHEBI:15903"/>
        <dbReference type="ChEBI" id="CHEBI:17925"/>
        <dbReference type="EC" id="5.1.3.3"/>
    </reaction>
</comment>
<dbReference type="PROSITE" id="PS00545">
    <property type="entry name" value="ALDOSE_1_EPIMERASE"/>
    <property type="match status" value="1"/>
</dbReference>
<dbReference type="GO" id="GO:0004034">
    <property type="term" value="F:aldose 1-epimerase activity"/>
    <property type="evidence" value="ECO:0007669"/>
    <property type="project" value="UniProtKB-EC"/>
</dbReference>
<evidence type="ECO:0000256" key="2">
    <source>
        <dbReference type="ARBA" id="ARBA00005028"/>
    </source>
</evidence>
<dbReference type="Gene3D" id="2.70.98.10">
    <property type="match status" value="1"/>
</dbReference>
<organism evidence="12 13">
    <name type="scientific">Clostridium cadaveris</name>
    <dbReference type="NCBI Taxonomy" id="1529"/>
    <lineage>
        <taxon>Bacteria</taxon>
        <taxon>Bacillati</taxon>
        <taxon>Bacillota</taxon>
        <taxon>Clostridia</taxon>
        <taxon>Eubacteriales</taxon>
        <taxon>Clostridiaceae</taxon>
        <taxon>Clostridium</taxon>
    </lineage>
</organism>
<dbReference type="InterPro" id="IPR008183">
    <property type="entry name" value="Aldose_1/G6P_1-epimerase"/>
</dbReference>
<protein>
    <recommendedName>
        <fullName evidence="5 8">Aldose 1-epimerase</fullName>
        <ecNumber evidence="4 8">5.1.3.3</ecNumber>
    </recommendedName>
</protein>
<dbReference type="PANTHER" id="PTHR10091">
    <property type="entry name" value="ALDOSE-1-EPIMERASE"/>
    <property type="match status" value="1"/>
</dbReference>
<evidence type="ECO:0000256" key="7">
    <source>
        <dbReference type="ARBA" id="ARBA00023277"/>
    </source>
</evidence>
<dbReference type="GO" id="GO:0030246">
    <property type="term" value="F:carbohydrate binding"/>
    <property type="evidence" value="ECO:0007669"/>
    <property type="project" value="InterPro"/>
</dbReference>
<dbReference type="PIRSF" id="PIRSF005096">
    <property type="entry name" value="GALM"/>
    <property type="match status" value="1"/>
</dbReference>
<evidence type="ECO:0000256" key="10">
    <source>
        <dbReference type="PIRSR" id="PIRSR005096-2"/>
    </source>
</evidence>
<evidence type="ECO:0000256" key="8">
    <source>
        <dbReference type="PIRNR" id="PIRNR005096"/>
    </source>
</evidence>
<dbReference type="PANTHER" id="PTHR10091:SF0">
    <property type="entry name" value="GALACTOSE MUTAROTASE"/>
    <property type="match status" value="1"/>
</dbReference>
<proteinExistence type="inferred from homology"/>
<name>A0A1I2JME6_9CLOT</name>
<feature type="binding site" evidence="10">
    <location>
        <position position="251"/>
    </location>
    <ligand>
        <name>beta-D-galactose</name>
        <dbReference type="ChEBI" id="CHEBI:27667"/>
    </ligand>
</feature>
<evidence type="ECO:0000256" key="5">
    <source>
        <dbReference type="ARBA" id="ARBA00014165"/>
    </source>
</evidence>
<dbReference type="Pfam" id="PF01263">
    <property type="entry name" value="Aldose_epim"/>
    <property type="match status" value="1"/>
</dbReference>
<dbReference type="InterPro" id="IPR018052">
    <property type="entry name" value="Ald1_epimerase_CS"/>
</dbReference>
<dbReference type="RefSeq" id="WP_074844449.1">
    <property type="nucleotide sequence ID" value="NZ_FOOE01000002.1"/>
</dbReference>
<dbReference type="InterPro" id="IPR011013">
    <property type="entry name" value="Gal_mutarotase_sf_dom"/>
</dbReference>
<dbReference type="GO" id="GO:0033499">
    <property type="term" value="P:galactose catabolic process via UDP-galactose, Leloir pathway"/>
    <property type="evidence" value="ECO:0007669"/>
    <property type="project" value="TreeGrafter"/>
</dbReference>
<dbReference type="InterPro" id="IPR047215">
    <property type="entry name" value="Galactose_mutarotase-like"/>
</dbReference>
<keyword evidence="7 8" id="KW-0119">Carbohydrate metabolism</keyword>
<keyword evidence="6 8" id="KW-0413">Isomerase</keyword>
<comment type="pathway">
    <text evidence="2 8">Carbohydrate metabolism; hexose metabolism.</text>
</comment>
<reference evidence="12 13" key="1">
    <citation type="submission" date="2016-10" db="EMBL/GenBank/DDBJ databases">
        <authorList>
            <person name="de Groot N.N."/>
        </authorList>
    </citation>
    <scope>NUCLEOTIDE SEQUENCE [LARGE SCALE GENOMIC DNA]</scope>
    <source>
        <strain evidence="12 13">NLAE-zl-G419</strain>
    </source>
</reference>
<sequence length="347" mass="38947">MKVEKKLLVEKQGREIYEYHIVNDNKLEVKIINLGAIITDILVPDSFGTVENVVVKWKDTLDYIEDGACTGAVVGRTAGRIADGIASIDDKLYRFSQNQGVNTLHGGENGLNKKIWDGFLEDRCDEVSVILETFSEDGENGYPGNVNIRVKYSLNNKNEFKIEYHGLSDKDTLINLTNHSYFNLSGNLKTDILNEKLTIKSSNIAAIREDSAPSGEVISVKDTPFDFEVPKKIGKDIKVNHKQLILGNGYDHPWILDKSEGPDIILEDEISGRKMEVTTDRDAVVIYSTNYPEQQKKLFNGGTLQKNQAICFETQNLPIGKDETFIEGSLVKAGEEYRAVTIFKFIF</sequence>
<evidence type="ECO:0000256" key="4">
    <source>
        <dbReference type="ARBA" id="ARBA00013185"/>
    </source>
</evidence>
<dbReference type="GO" id="GO:0005737">
    <property type="term" value="C:cytoplasm"/>
    <property type="evidence" value="ECO:0007669"/>
    <property type="project" value="TreeGrafter"/>
</dbReference>
<dbReference type="InterPro" id="IPR015443">
    <property type="entry name" value="Aldose_1-epimerase"/>
</dbReference>
<dbReference type="InterPro" id="IPR014718">
    <property type="entry name" value="GH-type_carb-bd"/>
</dbReference>